<keyword evidence="5" id="KW-0201">Cytochrome c-type biogenesis</keyword>
<evidence type="ECO:0000256" key="5">
    <source>
        <dbReference type="ARBA" id="ARBA00022748"/>
    </source>
</evidence>
<dbReference type="Pfam" id="PF01578">
    <property type="entry name" value="Cytochrom_C_asm"/>
    <property type="match status" value="1"/>
</dbReference>
<reference evidence="10 11" key="1">
    <citation type="journal article" date="2021" name="Microorganisms">
        <title>Bacterial Dimethylsulfoniopropionate Biosynthesis in the East China Sea.</title>
        <authorList>
            <person name="Liu J."/>
            <person name="Zhang Y."/>
            <person name="Liu J."/>
            <person name="Zhong H."/>
            <person name="Williams B.T."/>
            <person name="Zheng Y."/>
            <person name="Curson A.R.J."/>
            <person name="Sun C."/>
            <person name="Sun H."/>
            <person name="Song D."/>
            <person name="Wagner Mackenzie B."/>
            <person name="Bermejo Martinez A."/>
            <person name="Todd J.D."/>
            <person name="Zhang X.H."/>
        </authorList>
    </citation>
    <scope>NUCLEOTIDE SEQUENCE [LARGE SCALE GENOMIC DNA]</scope>
    <source>
        <strain evidence="10 11">ESS08</strain>
    </source>
</reference>
<organism evidence="10 11">
    <name type="scientific">Mesobacillus boroniphilus</name>
    <dbReference type="NCBI Taxonomy" id="308892"/>
    <lineage>
        <taxon>Bacteria</taxon>
        <taxon>Bacillati</taxon>
        <taxon>Bacillota</taxon>
        <taxon>Bacilli</taxon>
        <taxon>Bacillales</taxon>
        <taxon>Bacillaceae</taxon>
        <taxon>Mesobacillus</taxon>
    </lineage>
</organism>
<evidence type="ECO:0000256" key="4">
    <source>
        <dbReference type="ARBA" id="ARBA00022692"/>
    </source>
</evidence>
<comment type="caution">
    <text evidence="10">The sequence shown here is derived from an EMBL/GenBank/DDBJ whole genome shotgun (WGS) entry which is preliminary data.</text>
</comment>
<evidence type="ECO:0000256" key="3">
    <source>
        <dbReference type="ARBA" id="ARBA00016463"/>
    </source>
</evidence>
<feature type="transmembrane region" description="Helical" evidence="8">
    <location>
        <begin position="24"/>
        <end position="44"/>
    </location>
</feature>
<dbReference type="InterPro" id="IPR002541">
    <property type="entry name" value="Cyt_c_assembly"/>
</dbReference>
<evidence type="ECO:0000259" key="9">
    <source>
        <dbReference type="Pfam" id="PF01578"/>
    </source>
</evidence>
<dbReference type="PANTHER" id="PTHR30071">
    <property type="entry name" value="HEME EXPORTER PROTEIN C"/>
    <property type="match status" value="1"/>
</dbReference>
<keyword evidence="4 8" id="KW-0812">Transmembrane</keyword>
<feature type="transmembrane region" description="Helical" evidence="8">
    <location>
        <begin position="56"/>
        <end position="79"/>
    </location>
</feature>
<sequence>MLFLIRIYYGGVLMEKNTGIIDRLLLFTLIPSFFIALYLIFIWSPVEKVMGATQKIFYFHVGSAWVAFLAFGVVGYYSVRVLIKPRLQHHINAGISAEIGVLFTTITLITGMIWGKSSWNTWWTWEPRLATTLILWFIYVAYLFVRKMDGSTEKIARLSAVFGIIGVINVPIVFMAIRWWNTKLHPIVFGEGKNQSGGGIEPDMLVALLFSIFTITLLYAFLMRKGIEIEKMRHIVKKAKSKAIEKLAG</sequence>
<accession>A0A944GYA6</accession>
<comment type="similarity">
    <text evidence="2">Belongs to the CcmC/CycZ/HelC family.</text>
</comment>
<dbReference type="GO" id="GO:0017004">
    <property type="term" value="P:cytochrome complex assembly"/>
    <property type="evidence" value="ECO:0007669"/>
    <property type="project" value="UniProtKB-KW"/>
</dbReference>
<feature type="transmembrane region" description="Helical" evidence="8">
    <location>
        <begin position="127"/>
        <end position="145"/>
    </location>
</feature>
<dbReference type="InterPro" id="IPR045062">
    <property type="entry name" value="Cyt_c_biogenesis_CcsA/CcmC"/>
</dbReference>
<feature type="transmembrane region" description="Helical" evidence="8">
    <location>
        <begin position="204"/>
        <end position="223"/>
    </location>
</feature>
<keyword evidence="11" id="KW-1185">Reference proteome</keyword>
<dbReference type="InterPro" id="IPR003557">
    <property type="entry name" value="Cyt_c_biogenesis_CcmC"/>
</dbReference>
<proteinExistence type="inferred from homology"/>
<dbReference type="GO" id="GO:0015232">
    <property type="term" value="F:heme transmembrane transporter activity"/>
    <property type="evidence" value="ECO:0007669"/>
    <property type="project" value="InterPro"/>
</dbReference>
<evidence type="ECO:0000313" key="11">
    <source>
        <dbReference type="Proteomes" id="UP000761411"/>
    </source>
</evidence>
<dbReference type="PRINTS" id="PR01386">
    <property type="entry name" value="CCMCBIOGNSIS"/>
</dbReference>
<evidence type="ECO:0000256" key="7">
    <source>
        <dbReference type="ARBA" id="ARBA00023136"/>
    </source>
</evidence>
<keyword evidence="6 8" id="KW-1133">Transmembrane helix</keyword>
<gene>
    <name evidence="10" type="ORF">DYI25_12650</name>
</gene>
<name>A0A944GYA6_9BACI</name>
<dbReference type="GO" id="GO:0020037">
    <property type="term" value="F:heme binding"/>
    <property type="evidence" value="ECO:0007669"/>
    <property type="project" value="InterPro"/>
</dbReference>
<keyword evidence="7 8" id="KW-0472">Membrane</keyword>
<evidence type="ECO:0000313" key="10">
    <source>
        <dbReference type="EMBL" id="MBS8265296.1"/>
    </source>
</evidence>
<dbReference type="PANTHER" id="PTHR30071:SF1">
    <property type="entry name" value="CYTOCHROME B_B6 PROTEIN-RELATED"/>
    <property type="match status" value="1"/>
</dbReference>
<dbReference type="GO" id="GO:0005886">
    <property type="term" value="C:plasma membrane"/>
    <property type="evidence" value="ECO:0007669"/>
    <property type="project" value="TreeGrafter"/>
</dbReference>
<evidence type="ECO:0000256" key="6">
    <source>
        <dbReference type="ARBA" id="ARBA00022989"/>
    </source>
</evidence>
<feature type="transmembrane region" description="Helical" evidence="8">
    <location>
        <begin position="157"/>
        <end position="180"/>
    </location>
</feature>
<dbReference type="AlphaFoldDB" id="A0A944GYA6"/>
<feature type="domain" description="Cytochrome c assembly protein" evidence="9">
    <location>
        <begin position="8"/>
        <end position="185"/>
    </location>
</feature>
<evidence type="ECO:0000256" key="1">
    <source>
        <dbReference type="ARBA" id="ARBA00004141"/>
    </source>
</evidence>
<evidence type="ECO:0000256" key="2">
    <source>
        <dbReference type="ARBA" id="ARBA00005840"/>
    </source>
</evidence>
<evidence type="ECO:0000256" key="8">
    <source>
        <dbReference type="SAM" id="Phobius"/>
    </source>
</evidence>
<dbReference type="EMBL" id="QTKX01000001">
    <property type="protein sequence ID" value="MBS8265296.1"/>
    <property type="molecule type" value="Genomic_DNA"/>
</dbReference>
<protein>
    <recommendedName>
        <fullName evidence="3">Heme exporter protein C</fullName>
    </recommendedName>
</protein>
<comment type="subcellular location">
    <subcellularLocation>
        <location evidence="1">Membrane</location>
        <topology evidence="1">Multi-pass membrane protein</topology>
    </subcellularLocation>
</comment>
<feature type="transmembrane region" description="Helical" evidence="8">
    <location>
        <begin position="91"/>
        <end position="115"/>
    </location>
</feature>
<dbReference type="Proteomes" id="UP000761411">
    <property type="component" value="Unassembled WGS sequence"/>
</dbReference>